<feature type="region of interest" description="Disordered" evidence="1">
    <location>
        <begin position="109"/>
        <end position="142"/>
    </location>
</feature>
<dbReference type="EMBL" id="BKAJ01000083">
    <property type="protein sequence ID" value="GEP57650.1"/>
    <property type="molecule type" value="Genomic_DNA"/>
</dbReference>
<organism evidence="2 3">
    <name type="scientific">Reyranella soli</name>
    <dbReference type="NCBI Taxonomy" id="1230389"/>
    <lineage>
        <taxon>Bacteria</taxon>
        <taxon>Pseudomonadati</taxon>
        <taxon>Pseudomonadota</taxon>
        <taxon>Alphaproteobacteria</taxon>
        <taxon>Hyphomicrobiales</taxon>
        <taxon>Reyranellaceae</taxon>
        <taxon>Reyranella</taxon>
    </lineage>
</organism>
<sequence length="142" mass="15479">MRGDTHSLAERWIESTDHIAEREQAIWKAVERLKPSPNAARKAEPVNRPEGYSALNRVIDSLCSQGPGKSSKVSSAFRHGLTMHAGQVDLPVIVLDWNTTDTAEIELSRSGQDALQGPGKPPWVVGRQGPGDGGQVHVNRVR</sequence>
<evidence type="ECO:0000313" key="3">
    <source>
        <dbReference type="Proteomes" id="UP000321058"/>
    </source>
</evidence>
<reference evidence="2 3" key="1">
    <citation type="submission" date="2019-07" db="EMBL/GenBank/DDBJ databases">
        <title>Whole genome shotgun sequence of Reyranella soli NBRC 108950.</title>
        <authorList>
            <person name="Hosoyama A."/>
            <person name="Uohara A."/>
            <person name="Ohji S."/>
            <person name="Ichikawa N."/>
        </authorList>
    </citation>
    <scope>NUCLEOTIDE SEQUENCE [LARGE SCALE GENOMIC DNA]</scope>
    <source>
        <strain evidence="2 3">NBRC 108950</strain>
    </source>
</reference>
<proteinExistence type="predicted"/>
<dbReference type="AlphaFoldDB" id="A0A512NFC3"/>
<gene>
    <name evidence="2" type="ORF">RSO01_48160</name>
</gene>
<name>A0A512NFC3_9HYPH</name>
<comment type="caution">
    <text evidence="2">The sequence shown here is derived from an EMBL/GenBank/DDBJ whole genome shotgun (WGS) entry which is preliminary data.</text>
</comment>
<protein>
    <submittedName>
        <fullName evidence="2">Uncharacterized protein</fullName>
    </submittedName>
</protein>
<dbReference type="Proteomes" id="UP000321058">
    <property type="component" value="Unassembled WGS sequence"/>
</dbReference>
<evidence type="ECO:0000256" key="1">
    <source>
        <dbReference type="SAM" id="MobiDB-lite"/>
    </source>
</evidence>
<keyword evidence="3" id="KW-1185">Reference proteome</keyword>
<accession>A0A512NFC3</accession>
<evidence type="ECO:0000313" key="2">
    <source>
        <dbReference type="EMBL" id="GEP57650.1"/>
    </source>
</evidence>